<protein>
    <submittedName>
        <fullName evidence="1">Uncharacterized protein</fullName>
    </submittedName>
</protein>
<dbReference type="STRING" id="555079.Toce_2218"/>
<keyword evidence="2" id="KW-1185">Reference proteome</keyword>
<organism evidence="1 2">
    <name type="scientific">Thermosediminibacter oceani (strain ATCC BAA-1034 / DSM 16646 / JW/IW-1228P)</name>
    <dbReference type="NCBI Taxonomy" id="555079"/>
    <lineage>
        <taxon>Bacteria</taxon>
        <taxon>Bacillati</taxon>
        <taxon>Bacillota</taxon>
        <taxon>Clostridia</taxon>
        <taxon>Thermosediminibacterales</taxon>
        <taxon>Thermosediminibacteraceae</taxon>
        <taxon>Thermosediminibacter</taxon>
    </lineage>
</organism>
<dbReference type="RefSeq" id="WP_013276938.1">
    <property type="nucleotide sequence ID" value="NC_014377.1"/>
</dbReference>
<dbReference type="EMBL" id="CP002131">
    <property type="protein sequence ID" value="ADL08930.1"/>
    <property type="molecule type" value="Genomic_DNA"/>
</dbReference>
<evidence type="ECO:0000313" key="2">
    <source>
        <dbReference type="Proteomes" id="UP000000272"/>
    </source>
</evidence>
<proteinExistence type="predicted"/>
<dbReference type="AlphaFoldDB" id="D9S151"/>
<accession>D9S151</accession>
<dbReference type="KEGG" id="toc:Toce_2218"/>
<sequence>MMENGLLNNWGMACRPRDRTKNRSMVQPALLPGPLLKAEGVFITQQVGGLNDREINELLGAPESPFIDWNLEKAAGQLKRGVSNNASGG</sequence>
<reference evidence="1 2" key="1">
    <citation type="journal article" date="2010" name="Stand. Genomic Sci.">
        <title>Complete genome sequence of Thermosediminibacter oceani type strain (JW/IW-1228P).</title>
        <authorList>
            <person name="Pitluck S."/>
            <person name="Yasawong M."/>
            <person name="Munk C."/>
            <person name="Nolan M."/>
            <person name="Lapidus A."/>
            <person name="Lucas S."/>
            <person name="Glavina Del Rio T."/>
            <person name="Tice H."/>
            <person name="Cheng J.F."/>
            <person name="Bruce D."/>
            <person name="Detter C."/>
            <person name="Tapia R."/>
            <person name="Han C."/>
            <person name="Goodwin L."/>
            <person name="Liolios K."/>
            <person name="Ivanova N."/>
            <person name="Mavromatis K."/>
            <person name="Mikhailova N."/>
            <person name="Pati A."/>
            <person name="Chen A."/>
            <person name="Palaniappan K."/>
            <person name="Land M."/>
            <person name="Hauser L."/>
            <person name="Chang Y.J."/>
            <person name="Jeffries C.D."/>
            <person name="Rohde M."/>
            <person name="Spring S."/>
            <person name="Sikorski J."/>
            <person name="Goker M."/>
            <person name="Woyke T."/>
            <person name="Bristow J."/>
            <person name="Eisen J.A."/>
            <person name="Markowitz V."/>
            <person name="Hugenholtz P."/>
            <person name="Kyrpides N.C."/>
            <person name="Klenk H.P."/>
        </authorList>
    </citation>
    <scope>NUCLEOTIDE SEQUENCE [LARGE SCALE GENOMIC DNA]</scope>
    <source>
        <strain evidence="2">ATCC BAA-1034 / DSM 16646 / JW/IW-1228P</strain>
    </source>
</reference>
<dbReference type="HOGENOM" id="CLU_2453635_0_0_9"/>
<dbReference type="Proteomes" id="UP000000272">
    <property type="component" value="Chromosome"/>
</dbReference>
<gene>
    <name evidence="1" type="ordered locus">Toce_2218</name>
</gene>
<name>D9S151_THEOJ</name>
<evidence type="ECO:0000313" key="1">
    <source>
        <dbReference type="EMBL" id="ADL08930.1"/>
    </source>
</evidence>